<gene>
    <name evidence="11" type="primary">KAFR0C04280</name>
    <name evidence="11" type="ORF">KAFR_0C04280</name>
</gene>
<evidence type="ECO:0000256" key="4">
    <source>
        <dbReference type="ARBA" id="ARBA00022741"/>
    </source>
</evidence>
<dbReference type="InParanoid" id="H2ASR9"/>
<keyword evidence="12" id="KW-1185">Reference proteome</keyword>
<evidence type="ECO:0000256" key="3">
    <source>
        <dbReference type="ARBA" id="ARBA00022679"/>
    </source>
</evidence>
<dbReference type="HOGENOM" id="CLU_000288_59_8_1"/>
<dbReference type="Gene3D" id="1.10.510.10">
    <property type="entry name" value="Transferase(Phosphotransferase) domain 1"/>
    <property type="match status" value="1"/>
</dbReference>
<evidence type="ECO:0000256" key="2">
    <source>
        <dbReference type="ARBA" id="ARBA00022527"/>
    </source>
</evidence>
<dbReference type="KEGG" id="kaf:KAFR_0C04280"/>
<dbReference type="GO" id="GO:0004674">
    <property type="term" value="F:protein serine/threonine kinase activity"/>
    <property type="evidence" value="ECO:0007669"/>
    <property type="project" value="UniProtKB-KW"/>
</dbReference>
<evidence type="ECO:0000256" key="5">
    <source>
        <dbReference type="ARBA" id="ARBA00022777"/>
    </source>
</evidence>
<comment type="catalytic activity">
    <reaction evidence="8">
        <text>L-seryl-[protein] + ATP = O-phospho-L-seryl-[protein] + ADP + H(+)</text>
        <dbReference type="Rhea" id="RHEA:17989"/>
        <dbReference type="Rhea" id="RHEA-COMP:9863"/>
        <dbReference type="Rhea" id="RHEA-COMP:11604"/>
        <dbReference type="ChEBI" id="CHEBI:15378"/>
        <dbReference type="ChEBI" id="CHEBI:29999"/>
        <dbReference type="ChEBI" id="CHEBI:30616"/>
        <dbReference type="ChEBI" id="CHEBI:83421"/>
        <dbReference type="ChEBI" id="CHEBI:456216"/>
        <dbReference type="EC" id="2.7.11.1"/>
    </reaction>
</comment>
<dbReference type="GeneID" id="13885338"/>
<dbReference type="InterPro" id="IPR011009">
    <property type="entry name" value="Kinase-like_dom_sf"/>
</dbReference>
<dbReference type="EMBL" id="HE650823">
    <property type="protein sequence ID" value="CCF57419.1"/>
    <property type="molecule type" value="Genomic_DNA"/>
</dbReference>
<dbReference type="Pfam" id="PF00069">
    <property type="entry name" value="Pkinase"/>
    <property type="match status" value="1"/>
</dbReference>
<keyword evidence="5" id="KW-0418">Kinase</keyword>
<dbReference type="Proteomes" id="UP000005220">
    <property type="component" value="Chromosome 3"/>
</dbReference>
<evidence type="ECO:0000313" key="11">
    <source>
        <dbReference type="EMBL" id="CCF57419.1"/>
    </source>
</evidence>
<sequence length="534" mass="60837">MSTFCEEDLPKIKDVIIGETIGQGSFGIVKSARIKDSNQNNIFAIKFIHLPSANDKGITEREISREVSIHMKCSNHPNILKFIDCNVTNKFLWMVLEMADGGDLFDKIEPDYGVDSHIAQFYFQQLIRALDYLHNTCGIAHRDIKPENILLDKDGNLKLADFGLASSFKRKDGTMRLSHDQRGSPPYMAPEILTLNSPYHANITDIWSVGVLLFVLLAGQVPWELPVNEDSDYNAFIKNNGNINAGPWSKIKLDQLNLLRKILHSDPSKRATLTTLKSHRWFLKKNMYANSKGLCKDPDLLLKNLLSNLHVSLTNENYEIFTQNMNNDNAHNKVISTQPVTNDLAELMHGSNSISNDNDGPFISHTQVKNKSIMTQQENNWIQYINNDIANLQFINEDNMTYLQSQLISNTHKKKLLFNPVKLTKFYTIHSMNILLTILEQALELSGVKFKSELYENFLKLEDKLGPKNVFPLAINLKLSDCRGGTLSGLVSIINYEGELKIIQFERKSGDPLEWRRFFKKIALLCRDIILIPN</sequence>
<dbReference type="SUPFAM" id="SSF56112">
    <property type="entry name" value="Protein kinase-like (PK-like)"/>
    <property type="match status" value="1"/>
</dbReference>
<dbReference type="PROSITE" id="PS00107">
    <property type="entry name" value="PROTEIN_KINASE_ATP"/>
    <property type="match status" value="1"/>
</dbReference>
<dbReference type="FunFam" id="1.10.510.10:FF:000571">
    <property type="entry name" value="Maternal embryonic leucine zipper kinase"/>
    <property type="match status" value="1"/>
</dbReference>
<keyword evidence="6 9" id="KW-0067">ATP-binding</keyword>
<proteinExistence type="predicted"/>
<keyword evidence="4 9" id="KW-0547">Nucleotide-binding</keyword>
<dbReference type="STRING" id="1071382.H2ASR9"/>
<keyword evidence="3" id="KW-0808">Transferase</keyword>
<accession>H2ASR9</accession>
<name>H2ASR9_KAZAF</name>
<evidence type="ECO:0000256" key="6">
    <source>
        <dbReference type="ARBA" id="ARBA00022840"/>
    </source>
</evidence>
<evidence type="ECO:0000313" key="12">
    <source>
        <dbReference type="Proteomes" id="UP000005220"/>
    </source>
</evidence>
<evidence type="ECO:0000256" key="9">
    <source>
        <dbReference type="PROSITE-ProRule" id="PRU10141"/>
    </source>
</evidence>
<dbReference type="RefSeq" id="XP_003956554.1">
    <property type="nucleotide sequence ID" value="XM_003956505.1"/>
</dbReference>
<evidence type="ECO:0000256" key="1">
    <source>
        <dbReference type="ARBA" id="ARBA00012513"/>
    </source>
</evidence>
<evidence type="ECO:0000256" key="7">
    <source>
        <dbReference type="ARBA" id="ARBA00047899"/>
    </source>
</evidence>
<dbReference type="PROSITE" id="PS50011">
    <property type="entry name" value="PROTEIN_KINASE_DOM"/>
    <property type="match status" value="1"/>
</dbReference>
<dbReference type="PANTHER" id="PTHR43895:SF32">
    <property type="entry name" value="SERINE_THREONINE-PROTEIN KINASE CHK1"/>
    <property type="match status" value="1"/>
</dbReference>
<protein>
    <recommendedName>
        <fullName evidence="1">non-specific serine/threonine protein kinase</fullName>
        <ecNumber evidence="1">2.7.11.1</ecNumber>
    </recommendedName>
</protein>
<dbReference type="GO" id="GO:0035861">
    <property type="term" value="C:site of double-strand break"/>
    <property type="evidence" value="ECO:0007669"/>
    <property type="project" value="TreeGrafter"/>
</dbReference>
<dbReference type="GO" id="GO:0007095">
    <property type="term" value="P:mitotic G2 DNA damage checkpoint signaling"/>
    <property type="evidence" value="ECO:0007669"/>
    <property type="project" value="TreeGrafter"/>
</dbReference>
<dbReference type="EC" id="2.7.11.1" evidence="1"/>
<dbReference type="OrthoDB" id="539158at2759"/>
<organism evidence="11 12">
    <name type="scientific">Kazachstania africana (strain ATCC 22294 / BCRC 22015 / CBS 2517 / CECT 1963 / NBRC 1671 / NRRL Y-8276)</name>
    <name type="common">Yeast</name>
    <name type="synonym">Kluyveromyces africanus</name>
    <dbReference type="NCBI Taxonomy" id="1071382"/>
    <lineage>
        <taxon>Eukaryota</taxon>
        <taxon>Fungi</taxon>
        <taxon>Dikarya</taxon>
        <taxon>Ascomycota</taxon>
        <taxon>Saccharomycotina</taxon>
        <taxon>Saccharomycetes</taxon>
        <taxon>Saccharomycetales</taxon>
        <taxon>Saccharomycetaceae</taxon>
        <taxon>Kazachstania</taxon>
    </lineage>
</organism>
<dbReference type="InterPro" id="IPR008271">
    <property type="entry name" value="Ser/Thr_kinase_AS"/>
</dbReference>
<dbReference type="GO" id="GO:0031297">
    <property type="term" value="P:replication fork processing"/>
    <property type="evidence" value="ECO:0007669"/>
    <property type="project" value="EnsemblFungi"/>
</dbReference>
<dbReference type="GO" id="GO:0005634">
    <property type="term" value="C:nucleus"/>
    <property type="evidence" value="ECO:0007669"/>
    <property type="project" value="EnsemblFungi"/>
</dbReference>
<comment type="catalytic activity">
    <reaction evidence="7">
        <text>L-threonyl-[protein] + ATP = O-phospho-L-threonyl-[protein] + ADP + H(+)</text>
        <dbReference type="Rhea" id="RHEA:46608"/>
        <dbReference type="Rhea" id="RHEA-COMP:11060"/>
        <dbReference type="Rhea" id="RHEA-COMP:11605"/>
        <dbReference type="ChEBI" id="CHEBI:15378"/>
        <dbReference type="ChEBI" id="CHEBI:30013"/>
        <dbReference type="ChEBI" id="CHEBI:30616"/>
        <dbReference type="ChEBI" id="CHEBI:61977"/>
        <dbReference type="ChEBI" id="CHEBI:456216"/>
        <dbReference type="EC" id="2.7.11.1"/>
    </reaction>
</comment>
<evidence type="ECO:0000259" key="10">
    <source>
        <dbReference type="PROSITE" id="PS50011"/>
    </source>
</evidence>
<dbReference type="AlphaFoldDB" id="H2ASR9"/>
<keyword evidence="2" id="KW-0723">Serine/threonine-protein kinase</keyword>
<dbReference type="GO" id="GO:0005524">
    <property type="term" value="F:ATP binding"/>
    <property type="evidence" value="ECO:0007669"/>
    <property type="project" value="UniProtKB-UniRule"/>
</dbReference>
<dbReference type="SMART" id="SM00220">
    <property type="entry name" value="S_TKc"/>
    <property type="match status" value="1"/>
</dbReference>
<feature type="domain" description="Protein kinase" evidence="10">
    <location>
        <begin position="15"/>
        <end position="282"/>
    </location>
</feature>
<dbReference type="eggNOG" id="KOG0590">
    <property type="taxonomic scope" value="Eukaryota"/>
</dbReference>
<reference evidence="11 12" key="1">
    <citation type="journal article" date="2011" name="Proc. Natl. Acad. Sci. U.S.A.">
        <title>Evolutionary erosion of yeast sex chromosomes by mating-type switching accidents.</title>
        <authorList>
            <person name="Gordon J.L."/>
            <person name="Armisen D."/>
            <person name="Proux-Wera E."/>
            <person name="Oheigeartaigh S.S."/>
            <person name="Byrne K.P."/>
            <person name="Wolfe K.H."/>
        </authorList>
    </citation>
    <scope>NUCLEOTIDE SEQUENCE [LARGE SCALE GENOMIC DNA]</scope>
    <source>
        <strain evidence="12">ATCC 22294 / BCRC 22015 / CBS 2517 / CECT 1963 / NBRC 1671 / NRRL Y-8276</strain>
    </source>
</reference>
<evidence type="ECO:0000256" key="8">
    <source>
        <dbReference type="ARBA" id="ARBA00048679"/>
    </source>
</evidence>
<feature type="binding site" evidence="9">
    <location>
        <position position="46"/>
    </location>
    <ligand>
        <name>ATP</name>
        <dbReference type="ChEBI" id="CHEBI:30616"/>
    </ligand>
</feature>
<dbReference type="GO" id="GO:0005737">
    <property type="term" value="C:cytoplasm"/>
    <property type="evidence" value="ECO:0007669"/>
    <property type="project" value="TreeGrafter"/>
</dbReference>
<dbReference type="PANTHER" id="PTHR43895">
    <property type="entry name" value="CALCIUM/CALMODULIN-DEPENDENT PROTEIN KINASE KINASE-RELATED"/>
    <property type="match status" value="1"/>
</dbReference>
<dbReference type="InterPro" id="IPR000719">
    <property type="entry name" value="Prot_kinase_dom"/>
</dbReference>
<dbReference type="PROSITE" id="PS00108">
    <property type="entry name" value="PROTEIN_KINASE_ST"/>
    <property type="match status" value="1"/>
</dbReference>
<dbReference type="InterPro" id="IPR017441">
    <property type="entry name" value="Protein_kinase_ATP_BS"/>
</dbReference>
<dbReference type="FunCoup" id="H2ASR9">
    <property type="interactions" value="597"/>
</dbReference>